<dbReference type="GO" id="GO:0004527">
    <property type="term" value="F:exonuclease activity"/>
    <property type="evidence" value="ECO:0007669"/>
    <property type="project" value="UniProtKB-KW"/>
</dbReference>
<dbReference type="CDD" id="cd06145">
    <property type="entry name" value="REX1_like"/>
    <property type="match status" value="1"/>
</dbReference>
<dbReference type="InterPro" id="IPR034922">
    <property type="entry name" value="REX1-like_exo"/>
</dbReference>
<dbReference type="PANTHER" id="PTHR12801:SF115">
    <property type="entry name" value="FI18136P1-RELATED"/>
    <property type="match status" value="1"/>
</dbReference>
<evidence type="ECO:0000256" key="7">
    <source>
        <dbReference type="ARBA" id="ARBA00053817"/>
    </source>
</evidence>
<evidence type="ECO:0000256" key="1">
    <source>
        <dbReference type="ARBA" id="ARBA00004123"/>
    </source>
</evidence>
<dbReference type="SMART" id="SM00479">
    <property type="entry name" value="EXOIII"/>
    <property type="match status" value="1"/>
</dbReference>
<keyword evidence="3" id="KW-0540">Nuclease</keyword>
<keyword evidence="6" id="KW-0539">Nucleus</keyword>
<evidence type="ECO:0000259" key="9">
    <source>
        <dbReference type="SMART" id="SM00479"/>
    </source>
</evidence>
<dbReference type="GO" id="GO:0005634">
    <property type="term" value="C:nucleus"/>
    <property type="evidence" value="ECO:0007669"/>
    <property type="project" value="UniProtKB-SubCell"/>
</dbReference>
<dbReference type="SUPFAM" id="SSF53098">
    <property type="entry name" value="Ribonuclease H-like"/>
    <property type="match status" value="1"/>
</dbReference>
<dbReference type="Proteomes" id="UP000515151">
    <property type="component" value="Chromosome 5"/>
</dbReference>
<dbReference type="OrthoDB" id="16516at2759"/>
<evidence type="ECO:0000256" key="4">
    <source>
        <dbReference type="ARBA" id="ARBA00022801"/>
    </source>
</evidence>
<comment type="function">
    <text evidence="7">3'-5' exonuclease degrading single-stranded small RNAs.</text>
</comment>
<dbReference type="InterPro" id="IPR036397">
    <property type="entry name" value="RNaseH_sf"/>
</dbReference>
<comment type="similarity">
    <text evidence="2">Belongs to the REXO1/REXO3 family.</text>
</comment>
<gene>
    <name evidence="11" type="primary">LOC116209167</name>
</gene>
<feature type="compositionally biased region" description="Basic and acidic residues" evidence="8">
    <location>
        <begin position="434"/>
        <end position="443"/>
    </location>
</feature>
<evidence type="ECO:0000313" key="10">
    <source>
        <dbReference type="Proteomes" id="UP000515151"/>
    </source>
</evidence>
<reference evidence="11" key="2">
    <citation type="submission" date="2025-08" db="UniProtKB">
        <authorList>
            <consortium name="RefSeq"/>
        </authorList>
    </citation>
    <scope>IDENTIFICATION</scope>
    <source>
        <tissue evidence="11">Leaf</tissue>
    </source>
</reference>
<proteinExistence type="inferred from homology"/>
<dbReference type="AlphaFoldDB" id="A0A6P8E1B4"/>
<evidence type="ECO:0000256" key="3">
    <source>
        <dbReference type="ARBA" id="ARBA00022722"/>
    </source>
</evidence>
<evidence type="ECO:0000256" key="8">
    <source>
        <dbReference type="SAM" id="MobiDB-lite"/>
    </source>
</evidence>
<comment type="subcellular location">
    <subcellularLocation>
        <location evidence="1">Nucleus</location>
    </subcellularLocation>
</comment>
<evidence type="ECO:0000256" key="5">
    <source>
        <dbReference type="ARBA" id="ARBA00022839"/>
    </source>
</evidence>
<keyword evidence="10" id="KW-1185">Reference proteome</keyword>
<dbReference type="RefSeq" id="XP_031398588.1">
    <property type="nucleotide sequence ID" value="XM_031542728.1"/>
</dbReference>
<dbReference type="InterPro" id="IPR013520">
    <property type="entry name" value="Ribonucl_H"/>
</dbReference>
<dbReference type="Gene3D" id="3.30.420.10">
    <property type="entry name" value="Ribonuclease H-like superfamily/Ribonuclease H"/>
    <property type="match status" value="1"/>
</dbReference>
<evidence type="ECO:0000313" key="11">
    <source>
        <dbReference type="RefSeq" id="XP_031398588.1"/>
    </source>
</evidence>
<feature type="domain" description="Exonuclease" evidence="9">
    <location>
        <begin position="142"/>
        <end position="303"/>
    </location>
</feature>
<organism evidence="10 11">
    <name type="scientific">Punica granatum</name>
    <name type="common">Pomegranate</name>
    <dbReference type="NCBI Taxonomy" id="22663"/>
    <lineage>
        <taxon>Eukaryota</taxon>
        <taxon>Viridiplantae</taxon>
        <taxon>Streptophyta</taxon>
        <taxon>Embryophyta</taxon>
        <taxon>Tracheophyta</taxon>
        <taxon>Spermatophyta</taxon>
        <taxon>Magnoliopsida</taxon>
        <taxon>eudicotyledons</taxon>
        <taxon>Gunneridae</taxon>
        <taxon>Pentapetalae</taxon>
        <taxon>rosids</taxon>
        <taxon>malvids</taxon>
        <taxon>Myrtales</taxon>
        <taxon>Lythraceae</taxon>
        <taxon>Punica</taxon>
    </lineage>
</organism>
<dbReference type="FunFam" id="3.30.420.10:FF:000080">
    <property type="entry name" value="Small RNA degrading nuclease 3"/>
    <property type="match status" value="1"/>
</dbReference>
<dbReference type="GeneID" id="116209167"/>
<keyword evidence="4" id="KW-0378">Hydrolase</keyword>
<name>A0A6P8E1B4_PUNGR</name>
<dbReference type="InterPro" id="IPR047021">
    <property type="entry name" value="REXO1/3/4-like"/>
</dbReference>
<dbReference type="Pfam" id="PF00929">
    <property type="entry name" value="RNase_T"/>
    <property type="match status" value="1"/>
</dbReference>
<dbReference type="GO" id="GO:0003676">
    <property type="term" value="F:nucleic acid binding"/>
    <property type="evidence" value="ECO:0007669"/>
    <property type="project" value="InterPro"/>
</dbReference>
<reference evidence="10" key="1">
    <citation type="journal article" date="2020" name="Plant Biotechnol. J.">
        <title>The pomegranate (Punica granatum L.) draft genome dissects genetic divergence between soft- and hard-seeded cultivars.</title>
        <authorList>
            <person name="Luo X."/>
            <person name="Li H."/>
            <person name="Wu Z."/>
            <person name="Yao W."/>
            <person name="Zhao P."/>
            <person name="Cao D."/>
            <person name="Yu H."/>
            <person name="Li K."/>
            <person name="Poudel K."/>
            <person name="Zhao D."/>
            <person name="Zhang F."/>
            <person name="Xia X."/>
            <person name="Chen L."/>
            <person name="Wang Q."/>
            <person name="Jing D."/>
            <person name="Cao S."/>
        </authorList>
    </citation>
    <scope>NUCLEOTIDE SEQUENCE [LARGE SCALE GENOMIC DNA]</scope>
    <source>
        <strain evidence="10">cv. Tunisia</strain>
    </source>
</reference>
<protein>
    <submittedName>
        <fullName evidence="11">Small RNA degrading nuclease 3-like isoform X1</fullName>
    </submittedName>
</protein>
<dbReference type="InterPro" id="IPR012337">
    <property type="entry name" value="RNaseH-like_sf"/>
</dbReference>
<evidence type="ECO:0000256" key="6">
    <source>
        <dbReference type="ARBA" id="ARBA00023242"/>
    </source>
</evidence>
<feature type="region of interest" description="Disordered" evidence="8">
    <location>
        <begin position="418"/>
        <end position="443"/>
    </location>
</feature>
<keyword evidence="5" id="KW-0269">Exonuclease</keyword>
<dbReference type="PANTHER" id="PTHR12801">
    <property type="entry name" value="RNA EXONUCLEASE REXO1 / RECO3 FAMILY MEMBER-RELATED"/>
    <property type="match status" value="1"/>
</dbReference>
<accession>A0A6P8E1B4</accession>
<sequence>MEEQLAATDRKVLVEIVKLAQKRGMKSNKGAWKDFLNAHDRKFGASISDPSKRTKDILVAFLNSFTDQNDVKFLMKVLQWHLNRGLVEQLKHESPDNESLEQRLVRLTIEHPQYPLDYSFPSFDEDWVVMKLKKSKWKKSTAMVAVDCEMVLCEDGTEALVRVCVVDRDLQVKLNELVKPDRTIADYRSEITGVTASDLDGVNCSLADVQNSLKKILSHGTILVGHGLNNDLKALKLDHARVIDTSYIFKYPGEPILRRPSLNNLCKSVLGCEVRKVGAPHNCLDDACAAMKLVLALIERGIDGDILFVQEVIPNSEIEKLFIHRIPVNLPIEELQRAIPGKYKLETKPPKNANGDKYSAFAVFERPEEAHSTFESLKGSLEKDSFGRVQKLITLQPSSGGTASIYIRKIVSDSLGSQASEKKRAATEEPALNEAKKQKVEEKSQCEDHLEEIGRLKQELSQKDLQLKNGCEGHLKEIEQLKQELSQKTLEISVLHKIVKQLKGKEEKGKKGS</sequence>
<evidence type="ECO:0000256" key="2">
    <source>
        <dbReference type="ARBA" id="ARBA00006357"/>
    </source>
</evidence>